<feature type="domain" description="BON" evidence="3">
    <location>
        <begin position="157"/>
        <end position="225"/>
    </location>
</feature>
<dbReference type="InterPro" id="IPR000644">
    <property type="entry name" value="CBS_dom"/>
</dbReference>
<dbReference type="InterPro" id="IPR046342">
    <property type="entry name" value="CBS_dom_sf"/>
</dbReference>
<dbReference type="OrthoDB" id="9783590at2"/>
<name>B8IVD6_METNO</name>
<sequence length="246" mass="26560">MRARDIMTEEVTGVRADLPLELAVALMLEKRISGLPVLDPDGAVIGIVTEGDLLARPELGTARPKPNWVQYLISPGRLAEAYARERGRQVGDVMTKEVVTASPDTPLDEIVDLMARRRIKRVPVVDKGRMIGIVTRADLLRALRRALEQAREAPPRNDAAIRADVEAAFLDAGFIPLELIEVSVTNGIVTLRGSLTDERQRAAIHAAAESVPGVVGLRDDLTWVDPMSGLVLLSTQDANQGSAPAA</sequence>
<feature type="domain" description="CBS" evidence="4">
    <location>
        <begin position="7"/>
        <end position="63"/>
    </location>
</feature>
<accession>B8IVD6</accession>
<dbReference type="RefSeq" id="WP_015932570.1">
    <property type="nucleotide sequence ID" value="NC_011894.1"/>
</dbReference>
<dbReference type="SMART" id="SM00116">
    <property type="entry name" value="CBS"/>
    <property type="match status" value="2"/>
</dbReference>
<dbReference type="Gene3D" id="3.10.580.10">
    <property type="entry name" value="CBS-domain"/>
    <property type="match status" value="1"/>
</dbReference>
<dbReference type="PIRSF" id="PIRSF036990">
    <property type="entry name" value="UCP036990_CBS_BON"/>
    <property type="match status" value="1"/>
</dbReference>
<reference evidence="5 6" key="1">
    <citation type="submission" date="2009-01" db="EMBL/GenBank/DDBJ databases">
        <title>Complete sequence of chromosome of Methylobacterium nodulans ORS 2060.</title>
        <authorList>
            <consortium name="US DOE Joint Genome Institute"/>
            <person name="Lucas S."/>
            <person name="Copeland A."/>
            <person name="Lapidus A."/>
            <person name="Glavina del Rio T."/>
            <person name="Dalin E."/>
            <person name="Tice H."/>
            <person name="Bruce D."/>
            <person name="Goodwin L."/>
            <person name="Pitluck S."/>
            <person name="Sims D."/>
            <person name="Brettin T."/>
            <person name="Detter J.C."/>
            <person name="Han C."/>
            <person name="Larimer F."/>
            <person name="Land M."/>
            <person name="Hauser L."/>
            <person name="Kyrpides N."/>
            <person name="Ivanova N."/>
            <person name="Marx C.J."/>
            <person name="Richardson P."/>
        </authorList>
    </citation>
    <scope>NUCLEOTIDE SEQUENCE [LARGE SCALE GENOMIC DNA]</scope>
    <source>
        <strain evidence="6">LMG 21967 / CNCM I-2342 / ORS 2060</strain>
    </source>
</reference>
<dbReference type="PANTHER" id="PTHR43080">
    <property type="entry name" value="CBS DOMAIN-CONTAINING PROTEIN CBSX3, MITOCHONDRIAL"/>
    <property type="match status" value="1"/>
</dbReference>
<dbReference type="Pfam" id="PF00571">
    <property type="entry name" value="CBS"/>
    <property type="match status" value="2"/>
</dbReference>
<dbReference type="AlphaFoldDB" id="B8IVD6"/>
<gene>
    <name evidence="5" type="ordered locus">Mnod_6174</name>
</gene>
<dbReference type="Gene3D" id="3.30.1340.30">
    <property type="match status" value="1"/>
</dbReference>
<dbReference type="SMART" id="SM00749">
    <property type="entry name" value="BON"/>
    <property type="match status" value="1"/>
</dbReference>
<evidence type="ECO:0000313" key="6">
    <source>
        <dbReference type="Proteomes" id="UP000008207"/>
    </source>
</evidence>
<dbReference type="eggNOG" id="COG0517">
    <property type="taxonomic scope" value="Bacteria"/>
</dbReference>
<dbReference type="InterPro" id="IPR017080">
    <property type="entry name" value="UCP036990_CBS_BON"/>
</dbReference>
<evidence type="ECO:0000256" key="2">
    <source>
        <dbReference type="PROSITE-ProRule" id="PRU00703"/>
    </source>
</evidence>
<dbReference type="PANTHER" id="PTHR43080:SF26">
    <property type="entry name" value="REGULATORY PROTEIN"/>
    <property type="match status" value="1"/>
</dbReference>
<keyword evidence="1 2" id="KW-0129">CBS domain</keyword>
<dbReference type="KEGG" id="mno:Mnod_6174"/>
<dbReference type="EMBL" id="CP001349">
    <property type="protein sequence ID" value="ACL60987.1"/>
    <property type="molecule type" value="Genomic_DNA"/>
</dbReference>
<keyword evidence="6" id="KW-1185">Reference proteome</keyword>
<dbReference type="InterPro" id="IPR007055">
    <property type="entry name" value="BON_dom"/>
</dbReference>
<dbReference type="InterPro" id="IPR014004">
    <property type="entry name" value="Transpt-assoc_nodulatn_dom_bac"/>
</dbReference>
<dbReference type="PROSITE" id="PS50914">
    <property type="entry name" value="BON"/>
    <property type="match status" value="1"/>
</dbReference>
<organism evidence="5 6">
    <name type="scientific">Methylobacterium nodulans (strain LMG 21967 / CNCM I-2342 / ORS 2060)</name>
    <dbReference type="NCBI Taxonomy" id="460265"/>
    <lineage>
        <taxon>Bacteria</taxon>
        <taxon>Pseudomonadati</taxon>
        <taxon>Pseudomonadota</taxon>
        <taxon>Alphaproteobacteria</taxon>
        <taxon>Hyphomicrobiales</taxon>
        <taxon>Methylobacteriaceae</taxon>
        <taxon>Methylobacterium</taxon>
    </lineage>
</organism>
<protein>
    <submittedName>
        <fullName evidence="5">CBS domain containing membrane protein</fullName>
    </submittedName>
</protein>
<evidence type="ECO:0000259" key="4">
    <source>
        <dbReference type="PROSITE" id="PS51371"/>
    </source>
</evidence>
<proteinExistence type="predicted"/>
<evidence type="ECO:0000256" key="1">
    <source>
        <dbReference type="ARBA" id="ARBA00023122"/>
    </source>
</evidence>
<evidence type="ECO:0000313" key="5">
    <source>
        <dbReference type="EMBL" id="ACL60987.1"/>
    </source>
</evidence>
<feature type="domain" description="CBS" evidence="4">
    <location>
        <begin position="94"/>
        <end position="149"/>
    </location>
</feature>
<dbReference type="PROSITE" id="PS51371">
    <property type="entry name" value="CBS"/>
    <property type="match status" value="2"/>
</dbReference>
<dbReference type="InterPro" id="IPR051257">
    <property type="entry name" value="Diverse_CBS-Domain"/>
</dbReference>
<dbReference type="HOGENOM" id="CLU_040681_1_0_5"/>
<evidence type="ECO:0000259" key="3">
    <source>
        <dbReference type="PROSITE" id="PS50914"/>
    </source>
</evidence>
<dbReference type="Pfam" id="PF04972">
    <property type="entry name" value="BON"/>
    <property type="match status" value="1"/>
</dbReference>
<dbReference type="STRING" id="460265.Mnod_6174"/>
<dbReference type="SUPFAM" id="SSF54631">
    <property type="entry name" value="CBS-domain pair"/>
    <property type="match status" value="1"/>
</dbReference>
<dbReference type="Proteomes" id="UP000008207">
    <property type="component" value="Chromosome"/>
</dbReference>
<dbReference type="CDD" id="cd04586">
    <property type="entry name" value="CBS_pair_BON_assoc"/>
    <property type="match status" value="1"/>
</dbReference>